<feature type="region of interest" description="Disordered" evidence="1">
    <location>
        <begin position="43"/>
        <end position="170"/>
    </location>
</feature>
<dbReference type="Pfam" id="PF00078">
    <property type="entry name" value="RVT_1"/>
    <property type="match status" value="1"/>
</dbReference>
<dbReference type="Proteomes" id="UP000265515">
    <property type="component" value="Unassembled WGS sequence"/>
</dbReference>
<name>A0A388LEU9_CHABU</name>
<organism evidence="3 4">
    <name type="scientific">Chara braunii</name>
    <name type="common">Braun's stonewort</name>
    <dbReference type="NCBI Taxonomy" id="69332"/>
    <lineage>
        <taxon>Eukaryota</taxon>
        <taxon>Viridiplantae</taxon>
        <taxon>Streptophyta</taxon>
        <taxon>Charophyceae</taxon>
        <taxon>Charales</taxon>
        <taxon>Characeae</taxon>
        <taxon>Chara</taxon>
    </lineage>
</organism>
<comment type="caution">
    <text evidence="3">The sequence shown here is derived from an EMBL/GenBank/DDBJ whole genome shotgun (WGS) entry which is preliminary data.</text>
</comment>
<reference evidence="3 4" key="1">
    <citation type="journal article" date="2018" name="Cell">
        <title>The Chara Genome: Secondary Complexity and Implications for Plant Terrestrialization.</title>
        <authorList>
            <person name="Nishiyama T."/>
            <person name="Sakayama H."/>
            <person name="Vries J.D."/>
            <person name="Buschmann H."/>
            <person name="Saint-Marcoux D."/>
            <person name="Ullrich K.K."/>
            <person name="Haas F.B."/>
            <person name="Vanderstraeten L."/>
            <person name="Becker D."/>
            <person name="Lang D."/>
            <person name="Vosolsobe S."/>
            <person name="Rombauts S."/>
            <person name="Wilhelmsson P.K.I."/>
            <person name="Janitza P."/>
            <person name="Kern R."/>
            <person name="Heyl A."/>
            <person name="Rumpler F."/>
            <person name="Villalobos L.I.A.C."/>
            <person name="Clay J.M."/>
            <person name="Skokan R."/>
            <person name="Toyoda A."/>
            <person name="Suzuki Y."/>
            <person name="Kagoshima H."/>
            <person name="Schijlen E."/>
            <person name="Tajeshwar N."/>
            <person name="Catarino B."/>
            <person name="Hetherington A.J."/>
            <person name="Saltykova A."/>
            <person name="Bonnot C."/>
            <person name="Breuninger H."/>
            <person name="Symeonidi A."/>
            <person name="Radhakrishnan G.V."/>
            <person name="Van Nieuwerburgh F."/>
            <person name="Deforce D."/>
            <person name="Chang C."/>
            <person name="Karol K.G."/>
            <person name="Hedrich R."/>
            <person name="Ulvskov P."/>
            <person name="Glockner G."/>
            <person name="Delwiche C.F."/>
            <person name="Petrasek J."/>
            <person name="Van de Peer Y."/>
            <person name="Friml J."/>
            <person name="Beilby M."/>
            <person name="Dolan L."/>
            <person name="Kohara Y."/>
            <person name="Sugano S."/>
            <person name="Fujiyama A."/>
            <person name="Delaux P.-M."/>
            <person name="Quint M."/>
            <person name="TheiBen G."/>
            <person name="Hagemann M."/>
            <person name="Harholt J."/>
            <person name="Dunand C."/>
            <person name="Zachgo S."/>
            <person name="Langdale J."/>
            <person name="Maumus F."/>
            <person name="Straeten D.V.D."/>
            <person name="Gould S.B."/>
            <person name="Rensing S.A."/>
        </authorList>
    </citation>
    <scope>NUCLEOTIDE SEQUENCE [LARGE SCALE GENOMIC DNA]</scope>
    <source>
        <strain evidence="3 4">S276</strain>
    </source>
</reference>
<evidence type="ECO:0000313" key="4">
    <source>
        <dbReference type="Proteomes" id="UP000265515"/>
    </source>
</evidence>
<sequence>MWMKSYNRLPYLVENHTWRGWQPLERERSPMGGTGQELNYSLRGRGCREDSPSPSLSPIPRDASYGMPMEGIVNTEEENGTLSTLGPDTSRSDTSETGQSDQKQMEEQEERAEVEEESREVDMGGEEHMEDSTQADEQQERALEDESVQADGEKDDKQRQEPLTDLVRQERAETGRAAILKEGECYETKLNEGMTADPVLWWKGHQVWALEQGTKGGVCGGSVEGMAKGSGGEWGRCTKEPWIVIGELMSRKFSATVTMRKTTLLMTVMNHPFDEHQSQQRTTRGILKCVVDFYRQLLTEEDQWTSEAKVEAPEQEVWRHVRDHLDLESTLEEDIEPEEVERAIAELPRLKARGWTTCLWKDFQIFYVILLTVAYNEALKFGVLPRGFADVFIILLYKKGAKDDVCNWHPISILNAMYKILAKVVATGLKEVLLQIVDTTQTGFVAGQQILSTVTLVQQILEKAQCTGCAQAFVSIDLEKGYGRIRWKFLLQGMARRGIGGIYRGWVRTLLT</sequence>
<protein>
    <recommendedName>
        <fullName evidence="2">Reverse transcriptase domain-containing protein</fullName>
    </recommendedName>
</protein>
<dbReference type="InterPro" id="IPR000477">
    <property type="entry name" value="RT_dom"/>
</dbReference>
<gene>
    <name evidence="3" type="ORF">CBR_g31396</name>
</gene>
<evidence type="ECO:0000259" key="2">
    <source>
        <dbReference type="Pfam" id="PF00078"/>
    </source>
</evidence>
<dbReference type="EMBL" id="BFEA01000358">
    <property type="protein sequence ID" value="GBG80840.1"/>
    <property type="molecule type" value="Genomic_DNA"/>
</dbReference>
<dbReference type="Gramene" id="GBG80840">
    <property type="protein sequence ID" value="GBG80840"/>
    <property type="gene ID" value="CBR_g31396"/>
</dbReference>
<feature type="compositionally biased region" description="Basic and acidic residues" evidence="1">
    <location>
        <begin position="120"/>
        <end position="131"/>
    </location>
</feature>
<feature type="compositionally biased region" description="Basic and acidic residues" evidence="1">
    <location>
        <begin position="151"/>
        <end position="170"/>
    </location>
</feature>
<proteinExistence type="predicted"/>
<feature type="domain" description="Reverse transcriptase" evidence="2">
    <location>
        <begin position="404"/>
        <end position="509"/>
    </location>
</feature>
<keyword evidence="4" id="KW-1185">Reference proteome</keyword>
<accession>A0A388LEU9</accession>
<dbReference type="PANTHER" id="PTHR19446">
    <property type="entry name" value="REVERSE TRANSCRIPTASES"/>
    <property type="match status" value="1"/>
</dbReference>
<dbReference type="AlphaFoldDB" id="A0A388LEU9"/>
<evidence type="ECO:0000256" key="1">
    <source>
        <dbReference type="SAM" id="MobiDB-lite"/>
    </source>
</evidence>
<dbReference type="OrthoDB" id="1938625at2759"/>
<feature type="compositionally biased region" description="Polar residues" evidence="1">
    <location>
        <begin position="80"/>
        <end position="89"/>
    </location>
</feature>
<evidence type="ECO:0000313" key="3">
    <source>
        <dbReference type="EMBL" id="GBG80840.1"/>
    </source>
</evidence>
<feature type="compositionally biased region" description="Acidic residues" evidence="1">
    <location>
        <begin position="107"/>
        <end position="119"/>
    </location>
</feature>